<dbReference type="PANTHER" id="PTHR23526:SF2">
    <property type="entry name" value="MAJOR FACILITATOR SUPERFAMILY (MFS) PROFILE DOMAIN-CONTAINING PROTEIN"/>
    <property type="match status" value="1"/>
</dbReference>
<feature type="transmembrane region" description="Helical" evidence="2">
    <location>
        <begin position="370"/>
        <end position="388"/>
    </location>
</feature>
<dbReference type="Proteomes" id="UP001056429">
    <property type="component" value="Unassembled WGS sequence"/>
</dbReference>
<feature type="transmembrane region" description="Helical" evidence="2">
    <location>
        <begin position="314"/>
        <end position="331"/>
    </location>
</feature>
<comment type="subcellular location">
    <subcellularLocation>
        <location evidence="1">Cell membrane</location>
        <topology evidence="1">Multi-pass membrane protein</topology>
    </subcellularLocation>
</comment>
<dbReference type="RefSeq" id="WP_250859742.1">
    <property type="nucleotide sequence ID" value="NZ_JAGSOJ010000002.1"/>
</dbReference>
<feature type="transmembrane region" description="Helical" evidence="2">
    <location>
        <begin position="57"/>
        <end position="77"/>
    </location>
</feature>
<accession>A0A9J6P1K1</accession>
<dbReference type="Pfam" id="PF07690">
    <property type="entry name" value="MFS_1"/>
    <property type="match status" value="1"/>
</dbReference>
<dbReference type="GO" id="GO:0005886">
    <property type="term" value="C:plasma membrane"/>
    <property type="evidence" value="ECO:0007669"/>
    <property type="project" value="UniProtKB-SubCell"/>
</dbReference>
<proteinExistence type="predicted"/>
<evidence type="ECO:0000256" key="1">
    <source>
        <dbReference type="ARBA" id="ARBA00004651"/>
    </source>
</evidence>
<dbReference type="PANTHER" id="PTHR23526">
    <property type="entry name" value="INTEGRAL MEMBRANE TRANSPORT PROTEIN-RELATED"/>
    <property type="match status" value="1"/>
</dbReference>
<keyword evidence="2" id="KW-1133">Transmembrane helix</keyword>
<dbReference type="AlphaFoldDB" id="A0A9J6P1K1"/>
<dbReference type="InterPro" id="IPR052528">
    <property type="entry name" value="Sugar_transport-like"/>
</dbReference>
<keyword evidence="4" id="KW-1185">Reference proteome</keyword>
<keyword evidence="2" id="KW-0472">Membrane</keyword>
<evidence type="ECO:0000313" key="3">
    <source>
        <dbReference type="EMBL" id="MCM1990650.1"/>
    </source>
</evidence>
<evidence type="ECO:0000256" key="2">
    <source>
        <dbReference type="SAM" id="Phobius"/>
    </source>
</evidence>
<dbReference type="InterPro" id="IPR011701">
    <property type="entry name" value="MFS"/>
</dbReference>
<feature type="transmembrane region" description="Helical" evidence="2">
    <location>
        <begin position="248"/>
        <end position="264"/>
    </location>
</feature>
<gene>
    <name evidence="3" type="ORF">KDK92_13035</name>
</gene>
<feature type="transmembrane region" description="Helical" evidence="2">
    <location>
        <begin position="284"/>
        <end position="302"/>
    </location>
</feature>
<dbReference type="InterPro" id="IPR036259">
    <property type="entry name" value="MFS_trans_sf"/>
</dbReference>
<feature type="transmembrane region" description="Helical" evidence="2">
    <location>
        <begin position="182"/>
        <end position="203"/>
    </location>
</feature>
<name>A0A9J6P1K1_9CLOT</name>
<evidence type="ECO:0000313" key="4">
    <source>
        <dbReference type="Proteomes" id="UP001056429"/>
    </source>
</evidence>
<dbReference type="Gene3D" id="1.20.1250.20">
    <property type="entry name" value="MFS general substrate transporter like domains"/>
    <property type="match status" value="2"/>
</dbReference>
<feature type="transmembrane region" description="Helical" evidence="2">
    <location>
        <begin position="400"/>
        <end position="420"/>
    </location>
</feature>
<feature type="transmembrane region" description="Helical" evidence="2">
    <location>
        <begin position="20"/>
        <end position="37"/>
    </location>
</feature>
<dbReference type="GO" id="GO:0022857">
    <property type="term" value="F:transmembrane transporter activity"/>
    <property type="evidence" value="ECO:0007669"/>
    <property type="project" value="InterPro"/>
</dbReference>
<feature type="transmembrane region" description="Helical" evidence="2">
    <location>
        <begin position="155"/>
        <end position="176"/>
    </location>
</feature>
<dbReference type="EMBL" id="JAGSOJ010000002">
    <property type="protein sequence ID" value="MCM1990650.1"/>
    <property type="molecule type" value="Genomic_DNA"/>
</dbReference>
<dbReference type="SUPFAM" id="SSF103473">
    <property type="entry name" value="MFS general substrate transporter"/>
    <property type="match status" value="1"/>
</dbReference>
<keyword evidence="2" id="KW-0812">Transmembrane</keyword>
<organism evidence="3 4">
    <name type="scientific">Oceanirhabdus seepicola</name>
    <dbReference type="NCBI Taxonomy" id="2828781"/>
    <lineage>
        <taxon>Bacteria</taxon>
        <taxon>Bacillati</taxon>
        <taxon>Bacillota</taxon>
        <taxon>Clostridia</taxon>
        <taxon>Eubacteriales</taxon>
        <taxon>Clostridiaceae</taxon>
        <taxon>Oceanirhabdus</taxon>
    </lineage>
</organism>
<reference evidence="3" key="1">
    <citation type="journal article" date="2021" name="mSystems">
        <title>Bacteria and Archaea Synergistically Convert Glycine Betaine to Biogenic Methane in the Formosa Cold Seep of the South China Sea.</title>
        <authorList>
            <person name="Li L."/>
            <person name="Zhang W."/>
            <person name="Zhang S."/>
            <person name="Song L."/>
            <person name="Sun Q."/>
            <person name="Zhang H."/>
            <person name="Xiang H."/>
            <person name="Dong X."/>
        </authorList>
    </citation>
    <scope>NUCLEOTIDE SEQUENCE</scope>
    <source>
        <strain evidence="3">ZWT</strain>
    </source>
</reference>
<reference evidence="3" key="2">
    <citation type="submission" date="2021-04" db="EMBL/GenBank/DDBJ databases">
        <authorList>
            <person name="Dong X."/>
        </authorList>
    </citation>
    <scope>NUCLEOTIDE SEQUENCE</scope>
    <source>
        <strain evidence="3">ZWT</strain>
    </source>
</reference>
<feature type="transmembrane region" description="Helical" evidence="2">
    <location>
        <begin position="337"/>
        <end position="358"/>
    </location>
</feature>
<sequence length="428" mass="48491">MSDLSIKDIKNPKIIREKNLRNFVLYGIFLTISMNLFNPFIGKFLYRLGGTDNHITLYKSLPGIIAVITTLPGLFLINKSKNKKKMMMGFIFASRFMVFLMAAIPFLPKEVQPISLVLIITLRYLPESIGNTAVQSFTGDVFSSKDRATAISSKNRYSVIAQLLVSLAMFILLSILPDDSKTMILLYQVLFCISFGIAIFEIISFSKLKELDNNEVLKNNKEIDNDKTTYIMNFIKTFFTVNKKNREFYIFAGCSLIFHFGWQMGWPLFEIYQLKFLGATERWLIIFGVISSVVMFFGYKFWNKQIHVHGNNRIIAIATCGMAATPILYALSPNLYVLAGANIVTGLFTSGTVTVILSTMLEAAPEENRLIYIGIHATLTSITLAIAPHVGNFFYHRFSIYIALFICGGFRLLGSMSFFIRNKNMSKK</sequence>
<protein>
    <submittedName>
        <fullName evidence="3">MFS transporter</fullName>
    </submittedName>
</protein>
<comment type="caution">
    <text evidence="3">The sequence shown here is derived from an EMBL/GenBank/DDBJ whole genome shotgun (WGS) entry which is preliminary data.</text>
</comment>